<dbReference type="PANTHER" id="PTHR39330">
    <property type="entry name" value="ETHANOLAMINE AMMONIA-LYASE LIGHT CHAIN"/>
    <property type="match status" value="1"/>
</dbReference>
<sequence length="180" mass="18128">MVSRADTRDTFIRRPDLGRGLPDDAALGGLGPIDVALVLGDGLSATAVHLNGVAFIAALADRLAGIGLHTGPVVLARQARVALGDKIAGALGAETVVMALGERPGLSAADSLGVYITHRPRPETPDSARNCISNIRDAGLGVDAAADQTARLIEAMRATGKSGVALTRALSGAAALPPEG</sequence>
<proteinExistence type="predicted"/>
<dbReference type="Gene3D" id="3.40.50.11240">
    <property type="entry name" value="Ethanolamine ammonia-lyase light chain (EutC)"/>
    <property type="match status" value="1"/>
</dbReference>
<keyword evidence="3" id="KW-0170">Cobalt</keyword>
<organism evidence="5 6">
    <name type="scientific">Roseicyclus elongatus DSM 19469</name>
    <dbReference type="NCBI Taxonomy" id="1294273"/>
    <lineage>
        <taxon>Bacteria</taxon>
        <taxon>Pseudomonadati</taxon>
        <taxon>Pseudomonadota</taxon>
        <taxon>Alphaproteobacteria</taxon>
        <taxon>Rhodobacterales</taxon>
        <taxon>Roseobacteraceae</taxon>
        <taxon>Roseicyclus</taxon>
    </lineage>
</organism>
<dbReference type="GO" id="GO:0031419">
    <property type="term" value="F:cobalamin binding"/>
    <property type="evidence" value="ECO:0007669"/>
    <property type="project" value="UniProtKB-KW"/>
</dbReference>
<dbReference type="eggNOG" id="COG4302">
    <property type="taxonomic scope" value="Bacteria"/>
</dbReference>
<evidence type="ECO:0000256" key="2">
    <source>
        <dbReference type="ARBA" id="ARBA00023239"/>
    </source>
</evidence>
<dbReference type="PANTHER" id="PTHR39330:SF1">
    <property type="entry name" value="ETHANOLAMINE AMMONIA-LYASE SMALL SUBUNIT"/>
    <property type="match status" value="1"/>
</dbReference>
<evidence type="ECO:0000256" key="4">
    <source>
        <dbReference type="ARBA" id="ARBA00024446"/>
    </source>
</evidence>
<name>W8S6V8_9RHOB</name>
<dbReference type="KEGG" id="red:roselon_02316"/>
<dbReference type="Pfam" id="PF05985">
    <property type="entry name" value="EutC"/>
    <property type="match status" value="1"/>
</dbReference>
<keyword evidence="6" id="KW-1185">Reference proteome</keyword>
<gene>
    <name evidence="5" type="ORF">roselon_02316</name>
</gene>
<keyword evidence="1" id="KW-0846">Cobalamin</keyword>
<dbReference type="InterPro" id="IPR042251">
    <property type="entry name" value="EutC_C"/>
</dbReference>
<keyword evidence="2 5" id="KW-0456">Lyase</keyword>
<dbReference type="EMBL" id="CP004372">
    <property type="protein sequence ID" value="AHM04651.1"/>
    <property type="molecule type" value="Genomic_DNA"/>
</dbReference>
<evidence type="ECO:0000313" key="5">
    <source>
        <dbReference type="EMBL" id="AHM04651.1"/>
    </source>
</evidence>
<dbReference type="GO" id="GO:0009350">
    <property type="term" value="C:ethanolamine ammonia-lyase complex"/>
    <property type="evidence" value="ECO:0007669"/>
    <property type="project" value="TreeGrafter"/>
</dbReference>
<dbReference type="GO" id="GO:0006520">
    <property type="term" value="P:amino acid metabolic process"/>
    <property type="evidence" value="ECO:0007669"/>
    <property type="project" value="InterPro"/>
</dbReference>
<evidence type="ECO:0000313" key="6">
    <source>
        <dbReference type="Proteomes" id="UP000019593"/>
    </source>
</evidence>
<dbReference type="AlphaFoldDB" id="W8S6V8"/>
<accession>W8S6V8</accession>
<protein>
    <submittedName>
        <fullName evidence="5">Ethanolamine ammonia-lyase light chain</fullName>
        <ecNumber evidence="5">4.3.1.7</ecNumber>
    </submittedName>
</protein>
<evidence type="ECO:0000256" key="1">
    <source>
        <dbReference type="ARBA" id="ARBA00022628"/>
    </source>
</evidence>
<dbReference type="PATRIC" id="fig|1294273.3.peg.2286"/>
<evidence type="ECO:0000256" key="3">
    <source>
        <dbReference type="ARBA" id="ARBA00023285"/>
    </source>
</evidence>
<reference evidence="5 6" key="1">
    <citation type="submission" date="2013-03" db="EMBL/GenBank/DDBJ databases">
        <authorList>
            <person name="Fiebig A."/>
            <person name="Goeker M."/>
            <person name="Klenk H.-P.P."/>
        </authorList>
    </citation>
    <scope>NUCLEOTIDE SEQUENCE [LARGE SCALE GENOMIC DNA]</scope>
    <source>
        <strain evidence="6">DSM 19469</strain>
    </source>
</reference>
<dbReference type="Proteomes" id="UP000019593">
    <property type="component" value="Chromosome"/>
</dbReference>
<dbReference type="EC" id="4.3.1.7" evidence="5"/>
<dbReference type="HOGENOM" id="CLU_1495130_0_0_5"/>
<dbReference type="InterPro" id="IPR009246">
    <property type="entry name" value="EutC"/>
</dbReference>
<dbReference type="STRING" id="1294273.roselon_02316"/>
<dbReference type="GO" id="GO:0008851">
    <property type="term" value="F:ethanolamine ammonia-lyase activity"/>
    <property type="evidence" value="ECO:0007669"/>
    <property type="project" value="UniProtKB-EC"/>
</dbReference>
<keyword evidence="4" id="KW-1283">Bacterial microcompartment</keyword>